<reference evidence="2" key="1">
    <citation type="submission" date="2021-04" db="EMBL/GenBank/DDBJ databases">
        <authorList>
            <person name="Chebbi M.A.C M."/>
        </authorList>
    </citation>
    <scope>NUCLEOTIDE SEQUENCE</scope>
</reference>
<evidence type="ECO:0000256" key="1">
    <source>
        <dbReference type="SAM" id="MobiDB-lite"/>
    </source>
</evidence>
<feature type="region of interest" description="Disordered" evidence="1">
    <location>
        <begin position="128"/>
        <end position="149"/>
    </location>
</feature>
<gene>
    <name evidence="2" type="ORF">HICCMSTLAB_LOCUS11020</name>
</gene>
<accession>A0A8J2HMH7</accession>
<name>A0A8J2HMH7_COTCN</name>
<proteinExistence type="predicted"/>
<evidence type="ECO:0000313" key="2">
    <source>
        <dbReference type="EMBL" id="CAG5102448.1"/>
    </source>
</evidence>
<evidence type="ECO:0000313" key="3">
    <source>
        <dbReference type="Proteomes" id="UP000786811"/>
    </source>
</evidence>
<sequence length="287" mass="32911">SRSPGALTERQTDHRHRLIILELHSSYQRNLVDKSVAVSDKSVLDKCIRPMNLDQNRYSNSETHQEVAQQSASIKLTTNHTVPEKKQDTEPKIAIKRKNQIANMGGSKNQKIDSVSIKLQNRFDCLTDTTQDGKEDEKNEAEEEMETTPTTKTKVLPIVVDIATINLDYTKTLIKKVKEIMPETTMKYTPKQLTFYTKSVNNYQTIIEHLNKNKICYHTYSRKEDLDKKFVIKGLPPIDIEELTTSLTEQGVIPKKLAKMKRQKKPSDPTEESFATYYLAHIGMPMV</sequence>
<dbReference type="AlphaFoldDB" id="A0A8J2HMH7"/>
<evidence type="ECO:0008006" key="4">
    <source>
        <dbReference type="Google" id="ProtNLM"/>
    </source>
</evidence>
<keyword evidence="3" id="KW-1185">Reference proteome</keyword>
<organism evidence="2 3">
    <name type="scientific">Cotesia congregata</name>
    <name type="common">Parasitoid wasp</name>
    <name type="synonym">Apanteles congregatus</name>
    <dbReference type="NCBI Taxonomy" id="51543"/>
    <lineage>
        <taxon>Eukaryota</taxon>
        <taxon>Metazoa</taxon>
        <taxon>Ecdysozoa</taxon>
        <taxon>Arthropoda</taxon>
        <taxon>Hexapoda</taxon>
        <taxon>Insecta</taxon>
        <taxon>Pterygota</taxon>
        <taxon>Neoptera</taxon>
        <taxon>Endopterygota</taxon>
        <taxon>Hymenoptera</taxon>
        <taxon>Apocrita</taxon>
        <taxon>Ichneumonoidea</taxon>
        <taxon>Braconidae</taxon>
        <taxon>Microgastrinae</taxon>
        <taxon>Cotesia</taxon>
    </lineage>
</organism>
<comment type="caution">
    <text evidence="2">The sequence shown here is derived from an EMBL/GenBank/DDBJ whole genome shotgun (WGS) entry which is preliminary data.</text>
</comment>
<dbReference type="Proteomes" id="UP000786811">
    <property type="component" value="Unassembled WGS sequence"/>
</dbReference>
<feature type="non-terminal residue" evidence="2">
    <location>
        <position position="287"/>
    </location>
</feature>
<protein>
    <recommendedName>
        <fullName evidence="4">Nucleic-acid-binding protein from transposon X-element</fullName>
    </recommendedName>
</protein>
<dbReference type="OrthoDB" id="7697488at2759"/>
<dbReference type="EMBL" id="CAJNRD030001123">
    <property type="protein sequence ID" value="CAG5102448.1"/>
    <property type="molecule type" value="Genomic_DNA"/>
</dbReference>